<accession>A0ABV6U7V6</accession>
<feature type="transmembrane region" description="Helical" evidence="1">
    <location>
        <begin position="161"/>
        <end position="182"/>
    </location>
</feature>
<keyword evidence="1" id="KW-0472">Membrane</keyword>
<feature type="transmembrane region" description="Helical" evidence="1">
    <location>
        <begin position="57"/>
        <end position="79"/>
    </location>
</feature>
<dbReference type="RefSeq" id="WP_394302647.1">
    <property type="nucleotide sequence ID" value="NZ_JBHMQT010000043.1"/>
</dbReference>
<dbReference type="Proteomes" id="UP001589870">
    <property type="component" value="Unassembled WGS sequence"/>
</dbReference>
<feature type="transmembrane region" description="Helical" evidence="1">
    <location>
        <begin position="133"/>
        <end position="155"/>
    </location>
</feature>
<keyword evidence="1" id="KW-0812">Transmembrane</keyword>
<sequence>MPAPVKALVAGRMIRPEQDIFMDSSTIRHFLKRLVVAVLNEQRSALTALRIWGGARWATAAGGALLTVLVVGVPTVVIPNPLFGREVPVQWWNYPTLAATAMLGGLVIATFADTSGARVRADRGSSRLGAVGAVLSFLAVGCPVCNKLALLLLGASGAMTVWAPIQPVAAVASVLLLAVAAVRRLSGEVNCPVRPAPPAVPPPLATERGRRSGD</sequence>
<dbReference type="EMBL" id="JBHMQT010000043">
    <property type="protein sequence ID" value="MFC0864548.1"/>
    <property type="molecule type" value="Genomic_DNA"/>
</dbReference>
<evidence type="ECO:0000313" key="3">
    <source>
        <dbReference type="Proteomes" id="UP001589870"/>
    </source>
</evidence>
<name>A0ABV6U7V6_9ACTN</name>
<proteinExistence type="predicted"/>
<evidence type="ECO:0000256" key="1">
    <source>
        <dbReference type="SAM" id="Phobius"/>
    </source>
</evidence>
<gene>
    <name evidence="2" type="ORF">ACFHYQ_19850</name>
</gene>
<comment type="caution">
    <text evidence="2">The sequence shown here is derived from an EMBL/GenBank/DDBJ whole genome shotgun (WGS) entry which is preliminary data.</text>
</comment>
<organism evidence="2 3">
    <name type="scientific">Sphaerimonospora cavernae</name>
    <dbReference type="NCBI Taxonomy" id="1740611"/>
    <lineage>
        <taxon>Bacteria</taxon>
        <taxon>Bacillati</taxon>
        <taxon>Actinomycetota</taxon>
        <taxon>Actinomycetes</taxon>
        <taxon>Streptosporangiales</taxon>
        <taxon>Streptosporangiaceae</taxon>
        <taxon>Sphaerimonospora</taxon>
    </lineage>
</organism>
<evidence type="ECO:0000313" key="2">
    <source>
        <dbReference type="EMBL" id="MFC0864548.1"/>
    </source>
</evidence>
<keyword evidence="1" id="KW-1133">Transmembrane helix</keyword>
<feature type="transmembrane region" description="Helical" evidence="1">
    <location>
        <begin position="91"/>
        <end position="112"/>
    </location>
</feature>
<protein>
    <recommendedName>
        <fullName evidence="4">Integral membrane protein</fullName>
    </recommendedName>
</protein>
<keyword evidence="3" id="KW-1185">Reference proteome</keyword>
<reference evidence="2 3" key="1">
    <citation type="submission" date="2024-09" db="EMBL/GenBank/DDBJ databases">
        <authorList>
            <person name="Sun Q."/>
            <person name="Mori K."/>
        </authorList>
    </citation>
    <scope>NUCLEOTIDE SEQUENCE [LARGE SCALE GENOMIC DNA]</scope>
    <source>
        <strain evidence="2 3">TBRC 1851</strain>
    </source>
</reference>
<evidence type="ECO:0008006" key="4">
    <source>
        <dbReference type="Google" id="ProtNLM"/>
    </source>
</evidence>